<evidence type="ECO:0000313" key="1">
    <source>
        <dbReference type="EMBL" id="BAY67346.1"/>
    </source>
</evidence>
<gene>
    <name evidence="1" type="ORF">NIES23_01190</name>
</gene>
<dbReference type="AlphaFoldDB" id="A0A1Z4KEC4"/>
<dbReference type="Proteomes" id="UP000217507">
    <property type="component" value="Chromosome"/>
</dbReference>
<name>A0A1Z4KEC4_ANAVA</name>
<reference evidence="1 2" key="1">
    <citation type="submission" date="2017-06" db="EMBL/GenBank/DDBJ databases">
        <title>Genome sequencing of cyanobaciteial culture collection at National Institute for Environmental Studies (NIES).</title>
        <authorList>
            <person name="Hirose Y."/>
            <person name="Shimura Y."/>
            <person name="Fujisawa T."/>
            <person name="Nakamura Y."/>
            <person name="Kawachi M."/>
        </authorList>
    </citation>
    <scope>NUCLEOTIDE SEQUENCE [LARGE SCALE GENOMIC DNA]</scope>
    <source>
        <strain evidence="1 2">NIES-23</strain>
    </source>
</reference>
<proteinExistence type="predicted"/>
<evidence type="ECO:0000313" key="2">
    <source>
        <dbReference type="Proteomes" id="UP000217507"/>
    </source>
</evidence>
<dbReference type="EMBL" id="AP018216">
    <property type="protein sequence ID" value="BAY67346.1"/>
    <property type="molecule type" value="Genomic_DNA"/>
</dbReference>
<protein>
    <submittedName>
        <fullName evidence="1">Uncharacterized protein</fullName>
    </submittedName>
</protein>
<accession>A0A1Z4KEC4</accession>
<organism evidence="1 2">
    <name type="scientific">Trichormus variabilis NIES-23</name>
    <dbReference type="NCBI Taxonomy" id="1973479"/>
    <lineage>
        <taxon>Bacteria</taxon>
        <taxon>Bacillati</taxon>
        <taxon>Cyanobacteriota</taxon>
        <taxon>Cyanophyceae</taxon>
        <taxon>Nostocales</taxon>
        <taxon>Nostocaceae</taxon>
        <taxon>Trichormus</taxon>
    </lineage>
</organism>
<sequence>MFLKPFSGLMVIASLTLNGIAITYSGRSAIAEAKSNNFYLQVGADQRGFPIALDLASINGTNFTLVQQHGEGIAKRRLHAACSQGRLFTKKFSLYAANGKLTSEDKTEQEIFPKPKTPDAASMEIVCRVANNHQKK</sequence>